<keyword evidence="4" id="KW-1185">Reference proteome</keyword>
<feature type="chain" id="PRO_5042814474" evidence="1">
    <location>
        <begin position="20"/>
        <end position="916"/>
    </location>
</feature>
<dbReference type="GO" id="GO:0005509">
    <property type="term" value="F:calcium ion binding"/>
    <property type="evidence" value="ECO:0007669"/>
    <property type="project" value="InterPro"/>
</dbReference>
<feature type="signal peptide" evidence="1">
    <location>
        <begin position="1"/>
        <end position="19"/>
    </location>
</feature>
<dbReference type="Proteomes" id="UP001319080">
    <property type="component" value="Unassembled WGS sequence"/>
</dbReference>
<reference evidence="3 4" key="1">
    <citation type="submission" date="2021-05" db="EMBL/GenBank/DDBJ databases">
        <title>A Polyphasic approach of four new species of the genus Ohtaekwangia: Ohtaekwangia histidinii sp. nov., Ohtaekwangia cretensis sp. nov., Ohtaekwangia indiensis sp. nov., Ohtaekwangia reichenbachii sp. nov. from diverse environment.</title>
        <authorList>
            <person name="Octaviana S."/>
        </authorList>
    </citation>
    <scope>NUCLEOTIDE SEQUENCE [LARGE SCALE GENOMIC DNA]</scope>
    <source>
        <strain evidence="3 4">PWU5</strain>
    </source>
</reference>
<comment type="caution">
    <text evidence="3">The sequence shown here is derived from an EMBL/GenBank/DDBJ whole genome shotgun (WGS) entry which is preliminary data.</text>
</comment>
<feature type="domain" description="Cadherin" evidence="2">
    <location>
        <begin position="713"/>
        <end position="823"/>
    </location>
</feature>
<organism evidence="3 4">
    <name type="scientific">Dawidia cretensis</name>
    <dbReference type="NCBI Taxonomy" id="2782350"/>
    <lineage>
        <taxon>Bacteria</taxon>
        <taxon>Pseudomonadati</taxon>
        <taxon>Bacteroidota</taxon>
        <taxon>Cytophagia</taxon>
        <taxon>Cytophagales</taxon>
        <taxon>Chryseotaleaceae</taxon>
        <taxon>Dawidia</taxon>
    </lineage>
</organism>
<name>A0AAP2GRY5_9BACT</name>
<evidence type="ECO:0000256" key="1">
    <source>
        <dbReference type="SAM" id="SignalP"/>
    </source>
</evidence>
<dbReference type="InterPro" id="IPR002126">
    <property type="entry name" value="Cadherin-like_dom"/>
</dbReference>
<dbReference type="RefSeq" id="WP_254086350.1">
    <property type="nucleotide sequence ID" value="NZ_JAHESE010000026.1"/>
</dbReference>
<dbReference type="GO" id="GO:0016020">
    <property type="term" value="C:membrane"/>
    <property type="evidence" value="ECO:0007669"/>
    <property type="project" value="InterPro"/>
</dbReference>
<sequence length="916" mass="102087">MNRIVFLLLLVFLCLPAAARHIVGGEIELVHVSGNIYRINLIYYLDVQNNPTRDPEAEERVIQVGIFRKFDNRRLRLKPLTFWSRTSVEYTQPNCSNGGIITDKIVYTDTIQLRSNAFNHADGYYISWERCCRNYNSVGLVNIVSKEPPEGTVDFPNAAGQTFYMEFPAVVWRNRAFINSSPALFRPLSDYACPGKQYYADFSGTDPDGDSLVYSLVTPLNTVTAEAVPANGPHPGPYPDVRWESPYSLTNVMRGSPDLAISREGLLTVTPSFSGVGLYVFGVRCEEYRGGRKIGEVRRDFQMYVVDECPTAVPPQILGRTLSEGTFTHDDIMNVTFPAGMPDANRCIEVRISDDDINNLADGFAEEIELHAVPIGFNADISDILPAITSARLTRTSPFATFRVCFPECPFVNRPFQIAFIAADDACSLPNLDTLLVTITITPPLNAPAVFVTNDINEQFNEGSGIKTWNIEAFDADGDAMDITALPLTGPTSLAEAGMSLTVNPQTGNTRTAIFQWDIRCDVFDFTQQTVFPVILQVEDADQCLFKEPDLLNMNLRIILPLNSKPIISSLGLTSDRFDDSVTVERKINESLNFKVLGHDENGDMLTLYGEGKDFALSDYNAIFRQEESAGEVESPFAWDLRCGPIDLRLKSSFTFHFIVQDYNNKCRFKYQDTLVVNVNVSPPDNRAPALSVANTNPDLVLAADNSMNIILGQPISLALTGRDPDLFPQPDMLTMSLVGATGTVEPSGYTFTSSPAQSIVNGTFLWEPDCSIFVNRVYENDYTFTFRVSDDRCFANLADTVTVSLHIEDVDGSDDKFLPPNFVTPNGDDKNDYFAMLKLDDAGELVNILPLDNCAGHFERITIFNRWGRRVFSSGSREFQWYPNGEAPGMYFYHIGYSNNEYRGVITVAYSGKDQ</sequence>
<dbReference type="AlphaFoldDB" id="A0AAP2GRY5"/>
<evidence type="ECO:0000313" key="3">
    <source>
        <dbReference type="EMBL" id="MBT1710774.1"/>
    </source>
</evidence>
<proteinExistence type="predicted"/>
<dbReference type="EMBL" id="JAHESE010000026">
    <property type="protein sequence ID" value="MBT1710774.1"/>
    <property type="molecule type" value="Genomic_DNA"/>
</dbReference>
<protein>
    <submittedName>
        <fullName evidence="3">Gliding motility-associated C-terminal domain-containing protein</fullName>
    </submittedName>
</protein>
<accession>A0AAP2GRY5</accession>
<dbReference type="Pfam" id="PF13585">
    <property type="entry name" value="CHU_C"/>
    <property type="match status" value="1"/>
</dbReference>
<dbReference type="GO" id="GO:0007156">
    <property type="term" value="P:homophilic cell adhesion via plasma membrane adhesion molecules"/>
    <property type="evidence" value="ECO:0007669"/>
    <property type="project" value="InterPro"/>
</dbReference>
<keyword evidence="1" id="KW-0732">Signal</keyword>
<dbReference type="PROSITE" id="PS50268">
    <property type="entry name" value="CADHERIN_2"/>
    <property type="match status" value="1"/>
</dbReference>
<gene>
    <name evidence="3" type="ORF">KK062_21210</name>
</gene>
<evidence type="ECO:0000313" key="4">
    <source>
        <dbReference type="Proteomes" id="UP001319080"/>
    </source>
</evidence>
<evidence type="ECO:0000259" key="2">
    <source>
        <dbReference type="PROSITE" id="PS50268"/>
    </source>
</evidence>